<evidence type="ECO:0000256" key="3">
    <source>
        <dbReference type="ARBA" id="ARBA00022801"/>
    </source>
</evidence>
<dbReference type="CDD" id="cd07720">
    <property type="entry name" value="OPHC2-like_MBL-fold"/>
    <property type="match status" value="1"/>
</dbReference>
<dbReference type="GO" id="GO:0016787">
    <property type="term" value="F:hydrolase activity"/>
    <property type="evidence" value="ECO:0007669"/>
    <property type="project" value="UniProtKB-KW"/>
</dbReference>
<accession>A3K224</accession>
<protein>
    <submittedName>
        <fullName evidence="6">Metallo-beta-lactamase family protein</fullName>
    </submittedName>
</protein>
<dbReference type="Gene3D" id="3.60.15.10">
    <property type="entry name" value="Ribonuclease Z/Hydroxyacylglutathione hydrolase-like"/>
    <property type="match status" value="1"/>
</dbReference>
<evidence type="ECO:0000313" key="7">
    <source>
        <dbReference type="Proteomes" id="UP000005713"/>
    </source>
</evidence>
<dbReference type="InterPro" id="IPR001279">
    <property type="entry name" value="Metallo-B-lactamas"/>
</dbReference>
<dbReference type="SMART" id="SM00849">
    <property type="entry name" value="Lactamase_B"/>
    <property type="match status" value="1"/>
</dbReference>
<reference evidence="6 7" key="1">
    <citation type="submission" date="2006-06" db="EMBL/GenBank/DDBJ databases">
        <authorList>
            <person name="Moran M.A."/>
            <person name="Ferriera S."/>
            <person name="Johnson J."/>
            <person name="Kravitz S."/>
            <person name="Beeson K."/>
            <person name="Sutton G."/>
            <person name="Rogers Y.-H."/>
            <person name="Friedman R."/>
            <person name="Frazier M."/>
            <person name="Venter J.C."/>
        </authorList>
    </citation>
    <scope>NUCLEOTIDE SEQUENCE [LARGE SCALE GENOMIC DNA]</scope>
    <source>
        <strain evidence="6 7">E-37</strain>
    </source>
</reference>
<dbReference type="eggNOG" id="COG0491">
    <property type="taxonomic scope" value="Bacteria"/>
</dbReference>
<keyword evidence="3" id="KW-0378">Hydrolase</keyword>
<dbReference type="RefSeq" id="WP_005857954.1">
    <property type="nucleotide sequence ID" value="NZ_AAYA01000004.1"/>
</dbReference>
<gene>
    <name evidence="6" type="ORF">SSE37_04970</name>
</gene>
<dbReference type="PANTHER" id="PTHR42978">
    <property type="entry name" value="QUORUM-QUENCHING LACTONASE YTNP-RELATED-RELATED"/>
    <property type="match status" value="1"/>
</dbReference>
<dbReference type="Pfam" id="PF00753">
    <property type="entry name" value="Lactamase_B"/>
    <property type="match status" value="1"/>
</dbReference>
<evidence type="ECO:0000256" key="2">
    <source>
        <dbReference type="ARBA" id="ARBA00022723"/>
    </source>
</evidence>
<dbReference type="OrthoDB" id="9773738at2"/>
<proteinExistence type="inferred from homology"/>
<dbReference type="EMBL" id="AAYA01000004">
    <property type="protein sequence ID" value="EBA08970.1"/>
    <property type="molecule type" value="Genomic_DNA"/>
</dbReference>
<comment type="caution">
    <text evidence="6">The sequence shown here is derived from an EMBL/GenBank/DDBJ whole genome shotgun (WGS) entry which is preliminary data.</text>
</comment>
<dbReference type="SUPFAM" id="SSF56281">
    <property type="entry name" value="Metallo-hydrolase/oxidoreductase"/>
    <property type="match status" value="1"/>
</dbReference>
<dbReference type="InterPro" id="IPR036866">
    <property type="entry name" value="RibonucZ/Hydroxyglut_hydro"/>
</dbReference>
<dbReference type="Proteomes" id="UP000005713">
    <property type="component" value="Unassembled WGS sequence"/>
</dbReference>
<dbReference type="InterPro" id="IPR051013">
    <property type="entry name" value="MBL_superfamily_lactonases"/>
</dbReference>
<evidence type="ECO:0000259" key="5">
    <source>
        <dbReference type="SMART" id="SM00849"/>
    </source>
</evidence>
<keyword evidence="4" id="KW-0862">Zinc</keyword>
<keyword evidence="2" id="KW-0479">Metal-binding</keyword>
<comment type="similarity">
    <text evidence="1">Belongs to the metallo-beta-lactamase superfamily.</text>
</comment>
<evidence type="ECO:0000313" key="6">
    <source>
        <dbReference type="EMBL" id="EBA08970.1"/>
    </source>
</evidence>
<name>A3K224_SAGS3</name>
<keyword evidence="7" id="KW-1185">Reference proteome</keyword>
<feature type="domain" description="Metallo-beta-lactamase" evidence="5">
    <location>
        <begin position="57"/>
        <end position="242"/>
    </location>
</feature>
<evidence type="ECO:0000256" key="4">
    <source>
        <dbReference type="ARBA" id="ARBA00022833"/>
    </source>
</evidence>
<sequence length="264" mass="27969">MDDALNPSVDRFVSGDVEVLCLTDGGKVLPPEIFPTLDAETRGARLQAWGLGDIDIAFNTYLLRHPGGIDLVDTGCGSLVGADAGHTVRIMAELGIAPDDVDRIIFTHLHGDHVGGAFGEGGLIFPQAEILMHGAEADHWRGKDAPGGRLVAEAKRLVPLDDGADLGHGIRLWHLPGHTPGHSGLRIGGLVIVADIVHSEALQLPDPDLAPSYDVDPVQAAATRREALSRVAAEGSVWSGCHMLGPRKFARLTRDRGGFARVPL</sequence>
<dbReference type="AlphaFoldDB" id="A3K224"/>
<dbReference type="PANTHER" id="PTHR42978:SF6">
    <property type="entry name" value="QUORUM-QUENCHING LACTONASE YTNP-RELATED"/>
    <property type="match status" value="1"/>
</dbReference>
<dbReference type="GO" id="GO:0046872">
    <property type="term" value="F:metal ion binding"/>
    <property type="evidence" value="ECO:0007669"/>
    <property type="project" value="UniProtKB-KW"/>
</dbReference>
<organism evidence="6 7">
    <name type="scientific">Sagittula stellata (strain ATCC 700073 / DSM 11524 / E-37)</name>
    <dbReference type="NCBI Taxonomy" id="388399"/>
    <lineage>
        <taxon>Bacteria</taxon>
        <taxon>Pseudomonadati</taxon>
        <taxon>Pseudomonadota</taxon>
        <taxon>Alphaproteobacteria</taxon>
        <taxon>Rhodobacterales</taxon>
        <taxon>Roseobacteraceae</taxon>
        <taxon>Sagittula</taxon>
    </lineage>
</organism>
<evidence type="ECO:0000256" key="1">
    <source>
        <dbReference type="ARBA" id="ARBA00007749"/>
    </source>
</evidence>